<evidence type="ECO:0000313" key="3">
    <source>
        <dbReference type="EMBL" id="PKY53180.1"/>
    </source>
</evidence>
<feature type="region of interest" description="Disordered" evidence="1">
    <location>
        <begin position="247"/>
        <end position="303"/>
    </location>
</feature>
<evidence type="ECO:0000256" key="1">
    <source>
        <dbReference type="SAM" id="MobiDB-lite"/>
    </source>
</evidence>
<dbReference type="Proteomes" id="UP000234323">
    <property type="component" value="Unassembled WGS sequence"/>
</dbReference>
<feature type="transmembrane region" description="Helical" evidence="2">
    <location>
        <begin position="42"/>
        <end position="65"/>
    </location>
</feature>
<dbReference type="VEuPathDB" id="FungiDB:RhiirFUN_024333"/>
<reference evidence="3 4" key="1">
    <citation type="submission" date="2015-10" db="EMBL/GenBank/DDBJ databases">
        <title>Genome analyses suggest a sexual origin of heterokaryosis in a supposedly ancient asexual fungus.</title>
        <authorList>
            <person name="Ropars J."/>
            <person name="Sedzielewska K."/>
            <person name="Noel J."/>
            <person name="Charron P."/>
            <person name="Farinelli L."/>
            <person name="Marton T."/>
            <person name="Kruger M."/>
            <person name="Pelin A."/>
            <person name="Brachmann A."/>
            <person name="Corradi N."/>
        </authorList>
    </citation>
    <scope>NUCLEOTIDE SEQUENCE [LARGE SCALE GENOMIC DNA]</scope>
    <source>
        <strain evidence="3 4">A4</strain>
    </source>
</reference>
<keyword evidence="2" id="KW-1133">Transmembrane helix</keyword>
<proteinExistence type="predicted"/>
<name>A0A2I1H2S6_9GLOM</name>
<feature type="transmembrane region" description="Helical" evidence="2">
    <location>
        <begin position="12"/>
        <end position="36"/>
    </location>
</feature>
<keyword evidence="2" id="KW-0812">Transmembrane</keyword>
<feature type="compositionally biased region" description="Pro residues" evidence="1">
    <location>
        <begin position="282"/>
        <end position="298"/>
    </location>
</feature>
<gene>
    <name evidence="3" type="ORF">RhiirA4_471248</name>
</gene>
<organism evidence="3 4">
    <name type="scientific">Rhizophagus irregularis</name>
    <dbReference type="NCBI Taxonomy" id="588596"/>
    <lineage>
        <taxon>Eukaryota</taxon>
        <taxon>Fungi</taxon>
        <taxon>Fungi incertae sedis</taxon>
        <taxon>Mucoromycota</taxon>
        <taxon>Glomeromycotina</taxon>
        <taxon>Glomeromycetes</taxon>
        <taxon>Glomerales</taxon>
        <taxon>Glomeraceae</taxon>
        <taxon>Rhizophagus</taxon>
    </lineage>
</organism>
<dbReference type="VEuPathDB" id="FungiDB:FUN_024975"/>
<dbReference type="AlphaFoldDB" id="A0A2I1H2S6"/>
<evidence type="ECO:0000256" key="2">
    <source>
        <dbReference type="SAM" id="Phobius"/>
    </source>
</evidence>
<keyword evidence="2" id="KW-0472">Membrane</keyword>
<protein>
    <submittedName>
        <fullName evidence="3">Uncharacterized protein</fullName>
    </submittedName>
</protein>
<feature type="compositionally biased region" description="Polar residues" evidence="1">
    <location>
        <begin position="247"/>
        <end position="262"/>
    </location>
</feature>
<comment type="caution">
    <text evidence="3">The sequence shown here is derived from an EMBL/GenBank/DDBJ whole genome shotgun (WGS) entry which is preliminary data.</text>
</comment>
<dbReference type="VEuPathDB" id="FungiDB:RhiirA1_471207"/>
<evidence type="ECO:0000313" key="4">
    <source>
        <dbReference type="Proteomes" id="UP000234323"/>
    </source>
</evidence>
<accession>A0A2I1H2S6</accession>
<dbReference type="EMBL" id="LLXI01001341">
    <property type="protein sequence ID" value="PKY53180.1"/>
    <property type="molecule type" value="Genomic_DNA"/>
</dbReference>
<keyword evidence="4" id="KW-1185">Reference proteome</keyword>
<sequence length="317" mass="36685">MEKINRIKQISKNITIVGSTLSLTSSAISGGLLSGYSQEGGFLSLAGSATSGFFALIGSIVDNCFSIKEMDAQKSKVELEKKLETRLEEKFYRDRRSFRESWIELVDIYEDLYLLRHISKNFPVEVDEALSNFVEVLSKVNQVNYEQNDEENEKLTIKEESSNIVIEDTTRPYLELNSINIQRYTTMSGFTHRSLWENTSTKSDTVLQPVSQYKELLKKWKENGNNIAEKIKELVEKIDVYHKNQTRPYQYPSSKSQPTNQYPPLKSQPPLQSKLYQCPTLKPQPPLHSKPYQYPPLKPQLYQYPPLQSQPLYQYPY</sequence>